<keyword evidence="5" id="KW-0663">Pyridoxal phosphate</keyword>
<name>A0ABS0J697_9BACT</name>
<feature type="domain" description="Aminotransferase class V" evidence="6">
    <location>
        <begin position="40"/>
        <end position="330"/>
    </location>
</feature>
<sequence length="367" mass="38746">MAHKPYAPIPMVPGPVTLHPAVLTAMTRDYGSGQIEPDYLKLYAETGRNLAQLMGTQHDVVLMTGEGMLALWAALKSCLVPGDRVLSVGTGVFGDGIGDMAASIGCEVLKVSLPYNETIDDLTGIEDAIRSFKPKMLTAVHCETPSGTLNPLAGLGALKQACGVPLFYVDAVASVGGAPVQADAWHADLVLGGSQKCLSAPPSMSFLSVSPAAWETIESVGYQGYDAIAPFRTVQQDGRCPYTPYWHGTAALNAGALAILNEKGGMQGCFDRHREVAERCRAGLAKLGVELWTAEGAVNSPTVTAAMVPEGFTWPEWRQGLRERGLIVSGSFGPMAGKVFRLGHMGTQATEALVDAALDVIESVMQD</sequence>
<dbReference type="InterPro" id="IPR015421">
    <property type="entry name" value="PyrdxlP-dep_Trfase_major"/>
</dbReference>
<evidence type="ECO:0000313" key="8">
    <source>
        <dbReference type="Proteomes" id="UP001194469"/>
    </source>
</evidence>
<keyword evidence="3 7" id="KW-0032">Aminotransferase</keyword>
<dbReference type="InterPro" id="IPR024169">
    <property type="entry name" value="SP_NH2Trfase/AEP_transaminase"/>
</dbReference>
<comment type="similarity">
    <text evidence="2">Belongs to the class-V pyridoxal-phosphate-dependent aminotransferase family.</text>
</comment>
<dbReference type="RefSeq" id="WP_196609514.1">
    <property type="nucleotide sequence ID" value="NZ_VRYY01000299.1"/>
</dbReference>
<evidence type="ECO:0000256" key="4">
    <source>
        <dbReference type="ARBA" id="ARBA00022679"/>
    </source>
</evidence>
<dbReference type="InterPro" id="IPR015424">
    <property type="entry name" value="PyrdxlP-dep_Trfase"/>
</dbReference>
<dbReference type="Gene3D" id="3.90.1150.10">
    <property type="entry name" value="Aspartate Aminotransferase, domain 1"/>
    <property type="match status" value="1"/>
</dbReference>
<dbReference type="Gene3D" id="3.40.640.10">
    <property type="entry name" value="Type I PLP-dependent aspartate aminotransferase-like (Major domain)"/>
    <property type="match status" value="1"/>
</dbReference>
<evidence type="ECO:0000256" key="2">
    <source>
        <dbReference type="ARBA" id="ARBA00009236"/>
    </source>
</evidence>
<dbReference type="InterPro" id="IPR000192">
    <property type="entry name" value="Aminotrans_V_dom"/>
</dbReference>
<comment type="cofactor">
    <cofactor evidence="1">
        <name>pyridoxal 5'-phosphate</name>
        <dbReference type="ChEBI" id="CHEBI:597326"/>
    </cofactor>
</comment>
<evidence type="ECO:0000256" key="3">
    <source>
        <dbReference type="ARBA" id="ARBA00022576"/>
    </source>
</evidence>
<comment type="caution">
    <text evidence="7">The sequence shown here is derived from an EMBL/GenBank/DDBJ whole genome shotgun (WGS) entry which is preliminary data.</text>
</comment>
<evidence type="ECO:0000256" key="1">
    <source>
        <dbReference type="ARBA" id="ARBA00001933"/>
    </source>
</evidence>
<gene>
    <name evidence="7" type="ORF">FVW20_10675</name>
</gene>
<evidence type="ECO:0000259" key="6">
    <source>
        <dbReference type="Pfam" id="PF00266"/>
    </source>
</evidence>
<protein>
    <submittedName>
        <fullName evidence="7">Alanine--glyoxylate aminotransferase family protein</fullName>
    </submittedName>
</protein>
<evidence type="ECO:0000313" key="7">
    <source>
        <dbReference type="EMBL" id="MBG3877471.1"/>
    </source>
</evidence>
<keyword evidence="4" id="KW-0808">Transferase</keyword>
<accession>A0ABS0J697</accession>
<dbReference type="Pfam" id="PF00266">
    <property type="entry name" value="Aminotran_5"/>
    <property type="match status" value="1"/>
</dbReference>
<dbReference type="InterPro" id="IPR015422">
    <property type="entry name" value="PyrdxlP-dep_Trfase_small"/>
</dbReference>
<dbReference type="PANTHER" id="PTHR21152">
    <property type="entry name" value="AMINOTRANSFERASE CLASS V"/>
    <property type="match status" value="1"/>
</dbReference>
<dbReference type="GO" id="GO:0008483">
    <property type="term" value="F:transaminase activity"/>
    <property type="evidence" value="ECO:0007669"/>
    <property type="project" value="UniProtKB-KW"/>
</dbReference>
<evidence type="ECO:0000256" key="5">
    <source>
        <dbReference type="ARBA" id="ARBA00022898"/>
    </source>
</evidence>
<proteinExistence type="inferred from homology"/>
<dbReference type="PIRSF" id="PIRSF000524">
    <property type="entry name" value="SPT"/>
    <property type="match status" value="1"/>
</dbReference>
<reference evidence="7 8" key="1">
    <citation type="submission" date="2019-08" db="EMBL/GenBank/DDBJ databases">
        <authorList>
            <person name="Luo N."/>
        </authorList>
    </citation>
    <scope>NUCLEOTIDE SEQUENCE [LARGE SCALE GENOMIC DNA]</scope>
    <source>
        <strain evidence="7 8">NCIMB 9442</strain>
    </source>
</reference>
<dbReference type="Proteomes" id="UP001194469">
    <property type="component" value="Unassembled WGS sequence"/>
</dbReference>
<dbReference type="SUPFAM" id="SSF53383">
    <property type="entry name" value="PLP-dependent transferases"/>
    <property type="match status" value="1"/>
</dbReference>
<dbReference type="EMBL" id="VRYY01000299">
    <property type="protein sequence ID" value="MBG3877471.1"/>
    <property type="molecule type" value="Genomic_DNA"/>
</dbReference>
<keyword evidence="8" id="KW-1185">Reference proteome</keyword>
<dbReference type="PANTHER" id="PTHR21152:SF24">
    <property type="entry name" value="ALANINE--GLYOXYLATE AMINOTRANSFERASE 1"/>
    <property type="match status" value="1"/>
</dbReference>
<organism evidence="7 8">
    <name type="scientific">Nitratidesulfovibrio oxamicus</name>
    <dbReference type="NCBI Taxonomy" id="32016"/>
    <lineage>
        <taxon>Bacteria</taxon>
        <taxon>Pseudomonadati</taxon>
        <taxon>Thermodesulfobacteriota</taxon>
        <taxon>Desulfovibrionia</taxon>
        <taxon>Desulfovibrionales</taxon>
        <taxon>Desulfovibrionaceae</taxon>
        <taxon>Nitratidesulfovibrio</taxon>
    </lineage>
</organism>